<feature type="transmembrane region" description="Helical" evidence="1">
    <location>
        <begin position="46"/>
        <end position="65"/>
    </location>
</feature>
<accession>A0A679J4Y6</accession>
<dbReference type="AlphaFoldDB" id="A0A679J4Y6"/>
<reference evidence="2" key="1">
    <citation type="submission" date="2019-12" db="EMBL/GenBank/DDBJ databases">
        <authorList>
            <person name="Cremers G."/>
        </authorList>
    </citation>
    <scope>NUCLEOTIDE SEQUENCE</scope>
    <source>
        <strain evidence="2">Mbul1</strain>
    </source>
</reference>
<organism evidence="2">
    <name type="scientific">Methylobacterium bullatum</name>
    <dbReference type="NCBI Taxonomy" id="570505"/>
    <lineage>
        <taxon>Bacteria</taxon>
        <taxon>Pseudomonadati</taxon>
        <taxon>Pseudomonadota</taxon>
        <taxon>Alphaproteobacteria</taxon>
        <taxon>Hyphomicrobiales</taxon>
        <taxon>Methylobacteriaceae</taxon>
        <taxon>Methylobacterium</taxon>
    </lineage>
</organism>
<gene>
    <name evidence="2" type="ORF">MBUL_01370</name>
</gene>
<protein>
    <submittedName>
        <fullName evidence="2">Uncharacterized protein</fullName>
    </submittedName>
</protein>
<evidence type="ECO:0000256" key="1">
    <source>
        <dbReference type="SAM" id="Phobius"/>
    </source>
</evidence>
<keyword evidence="1" id="KW-0472">Membrane</keyword>
<dbReference type="EMBL" id="LR743504">
    <property type="protein sequence ID" value="CAA2101820.1"/>
    <property type="molecule type" value="Genomic_DNA"/>
</dbReference>
<proteinExistence type="predicted"/>
<evidence type="ECO:0000313" key="2">
    <source>
        <dbReference type="EMBL" id="CAA2101820.1"/>
    </source>
</evidence>
<sequence length="87" mass="9209">MPNFLKAIIMSVVAFASVYYLTGNPTMAVALSLIPLLLGLVRVMHGFAYSLAALCLIGAVAWSVAPVETKTMVRAEVEKTGVKITAP</sequence>
<keyword evidence="1" id="KW-0812">Transmembrane</keyword>
<name>A0A679J4Y6_9HYPH</name>
<keyword evidence="1" id="KW-1133">Transmembrane helix</keyword>